<keyword evidence="4" id="KW-1185">Reference proteome</keyword>
<feature type="domain" description="SpoVT-AbrB" evidence="2">
    <location>
        <begin position="1"/>
        <end position="43"/>
    </location>
</feature>
<dbReference type="NCBIfam" id="TIGR01439">
    <property type="entry name" value="lp_hng_hel_AbrB"/>
    <property type="match status" value="1"/>
</dbReference>
<organism evidence="3 4">
    <name type="scientific">Mesorhizobium robiniae</name>
    <dbReference type="NCBI Taxonomy" id="559315"/>
    <lineage>
        <taxon>Bacteria</taxon>
        <taxon>Pseudomonadati</taxon>
        <taxon>Pseudomonadota</taxon>
        <taxon>Alphaproteobacteria</taxon>
        <taxon>Hyphomicrobiales</taxon>
        <taxon>Phyllobacteriaceae</taxon>
        <taxon>Mesorhizobium</taxon>
    </lineage>
</organism>
<keyword evidence="1" id="KW-0238">DNA-binding</keyword>
<evidence type="ECO:0000256" key="1">
    <source>
        <dbReference type="PROSITE-ProRule" id="PRU01076"/>
    </source>
</evidence>
<dbReference type="Proteomes" id="UP001549204">
    <property type="component" value="Unassembled WGS sequence"/>
</dbReference>
<reference evidence="3 4" key="1">
    <citation type="submission" date="2024-06" db="EMBL/GenBank/DDBJ databases">
        <title>Genomic Encyclopedia of Type Strains, Phase IV (KMG-IV): sequencing the most valuable type-strain genomes for metagenomic binning, comparative biology and taxonomic classification.</title>
        <authorList>
            <person name="Goeker M."/>
        </authorList>
    </citation>
    <scope>NUCLEOTIDE SEQUENCE [LARGE SCALE GENOMIC DNA]</scope>
    <source>
        <strain evidence="3 4">DSM 100022</strain>
    </source>
</reference>
<accession>A0ABV2GS19</accession>
<dbReference type="EMBL" id="JBEPMC010000007">
    <property type="protein sequence ID" value="MET3581089.1"/>
    <property type="molecule type" value="Genomic_DNA"/>
</dbReference>
<name>A0ABV2GS19_9HYPH</name>
<dbReference type="SMART" id="SM00966">
    <property type="entry name" value="SpoVT_AbrB"/>
    <property type="match status" value="1"/>
</dbReference>
<comment type="caution">
    <text evidence="3">The sequence shown here is derived from an EMBL/GenBank/DDBJ whole genome shotgun (WGS) entry which is preliminary data.</text>
</comment>
<evidence type="ECO:0000313" key="3">
    <source>
        <dbReference type="EMBL" id="MET3581089.1"/>
    </source>
</evidence>
<dbReference type="InterPro" id="IPR037914">
    <property type="entry name" value="SpoVT-AbrB_sf"/>
</dbReference>
<evidence type="ECO:0000259" key="2">
    <source>
        <dbReference type="PROSITE" id="PS51740"/>
    </source>
</evidence>
<dbReference type="Pfam" id="PF04014">
    <property type="entry name" value="MazE_antitoxin"/>
    <property type="match status" value="1"/>
</dbReference>
<dbReference type="PROSITE" id="PS51740">
    <property type="entry name" value="SPOVT_ABRB"/>
    <property type="match status" value="1"/>
</dbReference>
<evidence type="ECO:0000313" key="4">
    <source>
        <dbReference type="Proteomes" id="UP001549204"/>
    </source>
</evidence>
<dbReference type="SUPFAM" id="SSF89447">
    <property type="entry name" value="AbrB/MazE/MraZ-like"/>
    <property type="match status" value="1"/>
</dbReference>
<proteinExistence type="predicted"/>
<sequence length="89" mass="9951">MRVTTKGQVTIPKEIRDRLGIGPGSEVEFLPTDDGVRVVAVNEDISEEEASRKFSRLLDQMAGTLDLGGMTTDEYIEWLRGPREDLDID</sequence>
<gene>
    <name evidence="3" type="ORF">ABID19_004135</name>
</gene>
<dbReference type="RefSeq" id="WP_354492760.1">
    <property type="nucleotide sequence ID" value="NZ_JBEPMC010000007.1"/>
</dbReference>
<protein>
    <submittedName>
        <fullName evidence="3">AbrB family looped-hinge helix DNA binding protein</fullName>
    </submittedName>
</protein>
<dbReference type="Gene3D" id="2.10.260.10">
    <property type="match status" value="1"/>
</dbReference>
<dbReference type="InterPro" id="IPR007159">
    <property type="entry name" value="SpoVT-AbrB_dom"/>
</dbReference>